<dbReference type="AlphaFoldDB" id="A0A2R8BXV8"/>
<name>A0A2R8BXV8_9RHOB</name>
<evidence type="ECO:0008006" key="4">
    <source>
        <dbReference type="Google" id="ProtNLM"/>
    </source>
</evidence>
<dbReference type="Pfam" id="PF00300">
    <property type="entry name" value="His_Phos_1"/>
    <property type="match status" value="1"/>
</dbReference>
<evidence type="ECO:0000256" key="1">
    <source>
        <dbReference type="SAM" id="MobiDB-lite"/>
    </source>
</evidence>
<keyword evidence="3" id="KW-1185">Reference proteome</keyword>
<dbReference type="OrthoDB" id="9810154at2"/>
<accession>A0A2R8BXV8</accession>
<dbReference type="SMART" id="SM00855">
    <property type="entry name" value="PGAM"/>
    <property type="match status" value="1"/>
</dbReference>
<dbReference type="CDD" id="cd07067">
    <property type="entry name" value="HP_PGM_like"/>
    <property type="match status" value="1"/>
</dbReference>
<feature type="region of interest" description="Disordered" evidence="1">
    <location>
        <begin position="12"/>
        <end position="31"/>
    </location>
</feature>
<feature type="compositionally biased region" description="Basic and acidic residues" evidence="1">
    <location>
        <begin position="20"/>
        <end position="31"/>
    </location>
</feature>
<gene>
    <name evidence="2" type="ORF">PAA8504_02828</name>
</gene>
<protein>
    <recommendedName>
        <fullName evidence="4">2,3-bisphosphoglycerate-dependent phosphoglycerate mutase</fullName>
    </recommendedName>
</protein>
<dbReference type="PANTHER" id="PTHR47623">
    <property type="entry name" value="OS09G0287300 PROTEIN"/>
    <property type="match status" value="1"/>
</dbReference>
<sequence>MTLRLILTRHAKSSWGDPEQPDHARPLNDRGRRSADRIGRWLAENGHAPKVACLSTALRAVETWEGIAPRLGGKVDEVWDKALYHSSPETMLSVLGHQAPETVILIAHNPGMGSLAQLLAEDPPQRAEFDYFPTCATLILDFDAESWAGIEPLGGRVVDFIVPRDLTD</sequence>
<dbReference type="InterPro" id="IPR029033">
    <property type="entry name" value="His_PPase_superfam"/>
</dbReference>
<dbReference type="Gene3D" id="3.40.50.1240">
    <property type="entry name" value="Phosphoglycerate mutase-like"/>
    <property type="match status" value="1"/>
</dbReference>
<organism evidence="2 3">
    <name type="scientific">Palleronia abyssalis</name>
    <dbReference type="NCBI Taxonomy" id="1501240"/>
    <lineage>
        <taxon>Bacteria</taxon>
        <taxon>Pseudomonadati</taxon>
        <taxon>Pseudomonadota</taxon>
        <taxon>Alphaproteobacteria</taxon>
        <taxon>Rhodobacterales</taxon>
        <taxon>Roseobacteraceae</taxon>
        <taxon>Palleronia</taxon>
    </lineage>
</organism>
<dbReference type="Proteomes" id="UP000244912">
    <property type="component" value="Unassembled WGS sequence"/>
</dbReference>
<reference evidence="2 3" key="1">
    <citation type="submission" date="2018-03" db="EMBL/GenBank/DDBJ databases">
        <authorList>
            <person name="Keele B.F."/>
        </authorList>
    </citation>
    <scope>NUCLEOTIDE SEQUENCE [LARGE SCALE GENOMIC DNA]</scope>
    <source>
        <strain evidence="2 3">CECT 8504</strain>
    </source>
</reference>
<proteinExistence type="predicted"/>
<evidence type="ECO:0000313" key="2">
    <source>
        <dbReference type="EMBL" id="SPJ24985.1"/>
    </source>
</evidence>
<dbReference type="EMBL" id="ONZF01000006">
    <property type="protein sequence ID" value="SPJ24985.1"/>
    <property type="molecule type" value="Genomic_DNA"/>
</dbReference>
<dbReference type="PANTHER" id="PTHR47623:SF1">
    <property type="entry name" value="OS09G0287300 PROTEIN"/>
    <property type="match status" value="1"/>
</dbReference>
<dbReference type="SUPFAM" id="SSF53254">
    <property type="entry name" value="Phosphoglycerate mutase-like"/>
    <property type="match status" value="1"/>
</dbReference>
<dbReference type="RefSeq" id="WP_108894793.1">
    <property type="nucleotide sequence ID" value="NZ_ONZF01000006.1"/>
</dbReference>
<evidence type="ECO:0000313" key="3">
    <source>
        <dbReference type="Proteomes" id="UP000244912"/>
    </source>
</evidence>
<dbReference type="InterPro" id="IPR013078">
    <property type="entry name" value="His_Pase_superF_clade-1"/>
</dbReference>